<dbReference type="Proteomes" id="UP000036681">
    <property type="component" value="Unplaced"/>
</dbReference>
<name>A0A0M3IBG6_ASCLU</name>
<sequence length="76" mass="8515">MDAIQRRKRGTQWSRVSADSQRSDVEDLRCPIKDGIVSTGRGSLVFEMRACCMCTQPSCTGRKKHLKATQIASRTI</sequence>
<dbReference type="WBParaSite" id="ALUE_0001506101-mRNA-1">
    <property type="protein sequence ID" value="ALUE_0001506101-mRNA-1"/>
    <property type="gene ID" value="ALUE_0001506101"/>
</dbReference>
<evidence type="ECO:0000256" key="1">
    <source>
        <dbReference type="SAM" id="MobiDB-lite"/>
    </source>
</evidence>
<reference evidence="3" key="1">
    <citation type="submission" date="2017-02" db="UniProtKB">
        <authorList>
            <consortium name="WormBaseParasite"/>
        </authorList>
    </citation>
    <scope>IDENTIFICATION</scope>
</reference>
<feature type="compositionally biased region" description="Polar residues" evidence="1">
    <location>
        <begin position="11"/>
        <end position="20"/>
    </location>
</feature>
<protein>
    <submittedName>
        <fullName evidence="3">Uncharacterized protein</fullName>
    </submittedName>
</protein>
<feature type="compositionally biased region" description="Basic residues" evidence="1">
    <location>
        <begin position="1"/>
        <end position="10"/>
    </location>
</feature>
<proteinExistence type="predicted"/>
<dbReference type="AlphaFoldDB" id="A0A0M3IBG6"/>
<evidence type="ECO:0000313" key="3">
    <source>
        <dbReference type="WBParaSite" id="ALUE_0001506101-mRNA-1"/>
    </source>
</evidence>
<accession>A0A0M3IBG6</accession>
<feature type="region of interest" description="Disordered" evidence="1">
    <location>
        <begin position="1"/>
        <end position="23"/>
    </location>
</feature>
<organism evidence="2 3">
    <name type="scientific">Ascaris lumbricoides</name>
    <name type="common">Giant roundworm</name>
    <dbReference type="NCBI Taxonomy" id="6252"/>
    <lineage>
        <taxon>Eukaryota</taxon>
        <taxon>Metazoa</taxon>
        <taxon>Ecdysozoa</taxon>
        <taxon>Nematoda</taxon>
        <taxon>Chromadorea</taxon>
        <taxon>Rhabditida</taxon>
        <taxon>Spirurina</taxon>
        <taxon>Ascaridomorpha</taxon>
        <taxon>Ascaridoidea</taxon>
        <taxon>Ascarididae</taxon>
        <taxon>Ascaris</taxon>
    </lineage>
</organism>
<keyword evidence="2" id="KW-1185">Reference proteome</keyword>
<evidence type="ECO:0000313" key="2">
    <source>
        <dbReference type="Proteomes" id="UP000036681"/>
    </source>
</evidence>